<gene>
    <name evidence="2" type="ORF">B0I24_101218</name>
    <name evidence="3" type="ORF">CWE07_01040</name>
</gene>
<dbReference type="Proteomes" id="UP000287865">
    <property type="component" value="Unassembled WGS sequence"/>
</dbReference>
<dbReference type="EMBL" id="PIPK01000001">
    <property type="protein sequence ID" value="RUO28421.1"/>
    <property type="molecule type" value="Genomic_DNA"/>
</dbReference>
<evidence type="ECO:0000313" key="3">
    <source>
        <dbReference type="EMBL" id="RUO28421.1"/>
    </source>
</evidence>
<evidence type="ECO:0000313" key="5">
    <source>
        <dbReference type="Proteomes" id="UP000287865"/>
    </source>
</evidence>
<evidence type="ECO:0000313" key="4">
    <source>
        <dbReference type="Proteomes" id="UP000249203"/>
    </source>
</evidence>
<organism evidence="2 4">
    <name type="scientific">Aliidiomarina maris</name>
    <dbReference type="NCBI Taxonomy" id="531312"/>
    <lineage>
        <taxon>Bacteria</taxon>
        <taxon>Pseudomonadati</taxon>
        <taxon>Pseudomonadota</taxon>
        <taxon>Gammaproteobacteria</taxon>
        <taxon>Alteromonadales</taxon>
        <taxon>Idiomarinaceae</taxon>
        <taxon>Aliidiomarina</taxon>
    </lineage>
</organism>
<dbReference type="EMBL" id="QLMD01000001">
    <property type="protein sequence ID" value="RAK01595.1"/>
    <property type="molecule type" value="Genomic_DNA"/>
</dbReference>
<reference evidence="2 4" key="2">
    <citation type="submission" date="2018-06" db="EMBL/GenBank/DDBJ databases">
        <title>Genomic Encyclopedia of Type Strains, Phase III (KMG-III): the genomes of soil and plant-associated and newly described type strains.</title>
        <authorList>
            <person name="Whitman W."/>
        </authorList>
    </citation>
    <scope>NUCLEOTIDE SEQUENCE [LARGE SCALE GENOMIC DNA]</scope>
    <source>
        <strain evidence="2 4">CGMCC 1.15366</strain>
    </source>
</reference>
<name>A0A327X3Y8_9GAMM</name>
<comment type="caution">
    <text evidence="2">The sequence shown here is derived from an EMBL/GenBank/DDBJ whole genome shotgun (WGS) entry which is preliminary data.</text>
</comment>
<feature type="region of interest" description="Disordered" evidence="1">
    <location>
        <begin position="1"/>
        <end position="32"/>
    </location>
</feature>
<accession>A0A327X3Y8</accession>
<sequence length="77" mass="9161">MKFEDNPTQQQIDNTFKKTQKEGNQEGSTIEAYSLDNGFQELRIYNMDKSDKKNYYRTLPDKIWKLEQLFIPHNTGV</sequence>
<reference evidence="3 5" key="1">
    <citation type="journal article" date="2018" name="Front. Microbiol.">
        <title>Genome-Based Analysis Reveals the Taxonomy and Diversity of the Family Idiomarinaceae.</title>
        <authorList>
            <person name="Liu Y."/>
            <person name="Lai Q."/>
            <person name="Shao Z."/>
        </authorList>
    </citation>
    <scope>NUCLEOTIDE SEQUENCE [LARGE SCALE GENOMIC DNA]</scope>
    <source>
        <strain evidence="3 5">CF12-14</strain>
    </source>
</reference>
<protein>
    <submittedName>
        <fullName evidence="2">Uncharacterized protein</fullName>
    </submittedName>
</protein>
<dbReference type="Proteomes" id="UP000249203">
    <property type="component" value="Unassembled WGS sequence"/>
</dbReference>
<proteinExistence type="predicted"/>
<evidence type="ECO:0000313" key="2">
    <source>
        <dbReference type="EMBL" id="RAK01595.1"/>
    </source>
</evidence>
<dbReference type="RefSeq" id="WP_126818953.1">
    <property type="nucleotide sequence ID" value="NZ_PIPK01000001.1"/>
</dbReference>
<dbReference type="AlphaFoldDB" id="A0A327X3Y8"/>
<keyword evidence="5" id="KW-1185">Reference proteome</keyword>
<evidence type="ECO:0000256" key="1">
    <source>
        <dbReference type="SAM" id="MobiDB-lite"/>
    </source>
</evidence>
<feature type="compositionally biased region" description="Polar residues" evidence="1">
    <location>
        <begin position="1"/>
        <end position="14"/>
    </location>
</feature>
<feature type="compositionally biased region" description="Basic and acidic residues" evidence="1">
    <location>
        <begin position="15"/>
        <end position="24"/>
    </location>
</feature>